<dbReference type="Gene3D" id="1.10.245.10">
    <property type="entry name" value="SWIB/MDM2 domain"/>
    <property type="match status" value="1"/>
</dbReference>
<dbReference type="InterPro" id="IPR004343">
    <property type="entry name" value="Plus-3_dom"/>
</dbReference>
<dbReference type="Gene3D" id="3.30.40.10">
    <property type="entry name" value="Zinc/RING finger domain, C3HC4 (zinc finger)"/>
    <property type="match status" value="1"/>
</dbReference>
<feature type="domain" description="C3H1-type" evidence="7">
    <location>
        <begin position="1322"/>
        <end position="1349"/>
    </location>
</feature>
<evidence type="ECO:0000313" key="11">
    <source>
        <dbReference type="EMBL" id="KAF5190414.1"/>
    </source>
</evidence>
<dbReference type="PROSITE" id="PS50103">
    <property type="entry name" value="ZF_C3H1"/>
    <property type="match status" value="4"/>
</dbReference>
<organism evidence="11 12">
    <name type="scientific">Thalictrum thalictroides</name>
    <name type="common">Rue-anemone</name>
    <name type="synonym">Anemone thalictroides</name>
    <dbReference type="NCBI Taxonomy" id="46969"/>
    <lineage>
        <taxon>Eukaryota</taxon>
        <taxon>Viridiplantae</taxon>
        <taxon>Streptophyta</taxon>
        <taxon>Embryophyta</taxon>
        <taxon>Tracheophyta</taxon>
        <taxon>Spermatophyta</taxon>
        <taxon>Magnoliopsida</taxon>
        <taxon>Ranunculales</taxon>
        <taxon>Ranunculaceae</taxon>
        <taxon>Thalictroideae</taxon>
        <taxon>Thalictrum</taxon>
    </lineage>
</organism>
<keyword evidence="2 5" id="KW-0863">Zinc-finger</keyword>
<accession>A0A7J6VZ74</accession>
<feature type="domain" description="Plus3" evidence="9">
    <location>
        <begin position="430"/>
        <end position="562"/>
    </location>
</feature>
<protein>
    <submittedName>
        <fullName evidence="11">Zinc finger ccch domain-containing protein</fullName>
    </submittedName>
</protein>
<dbReference type="Pfam" id="PF02213">
    <property type="entry name" value="GYF"/>
    <property type="match status" value="1"/>
</dbReference>
<dbReference type="SUPFAM" id="SSF57903">
    <property type="entry name" value="FYVE/PHD zinc finger"/>
    <property type="match status" value="1"/>
</dbReference>
<evidence type="ECO:0000256" key="6">
    <source>
        <dbReference type="SAM" id="MobiDB-lite"/>
    </source>
</evidence>
<dbReference type="Proteomes" id="UP000554482">
    <property type="component" value="Unassembled WGS sequence"/>
</dbReference>
<feature type="region of interest" description="Disordered" evidence="6">
    <location>
        <begin position="652"/>
        <end position="706"/>
    </location>
</feature>
<dbReference type="EMBL" id="JABWDY010024223">
    <property type="protein sequence ID" value="KAF5190414.1"/>
    <property type="molecule type" value="Genomic_DNA"/>
</dbReference>
<feature type="domain" description="C3H1-type" evidence="7">
    <location>
        <begin position="1245"/>
        <end position="1273"/>
    </location>
</feature>
<dbReference type="PROSITE" id="PS01359">
    <property type="entry name" value="ZF_PHD_1"/>
    <property type="match status" value="1"/>
</dbReference>
<feature type="domain" description="C3H1-type" evidence="7">
    <location>
        <begin position="1378"/>
        <end position="1402"/>
    </location>
</feature>
<dbReference type="Gene3D" id="3.30.1490.40">
    <property type="match status" value="1"/>
</dbReference>
<evidence type="ECO:0000259" key="8">
    <source>
        <dbReference type="PROSITE" id="PS50829"/>
    </source>
</evidence>
<evidence type="ECO:0000256" key="5">
    <source>
        <dbReference type="PROSITE-ProRule" id="PRU00723"/>
    </source>
</evidence>
<dbReference type="GO" id="GO:0003677">
    <property type="term" value="F:DNA binding"/>
    <property type="evidence" value="ECO:0007669"/>
    <property type="project" value="UniProtKB-KW"/>
</dbReference>
<dbReference type="PROSITE" id="PS51360">
    <property type="entry name" value="PLUS3"/>
    <property type="match status" value="1"/>
</dbReference>
<dbReference type="InterPro" id="IPR003121">
    <property type="entry name" value="SWIB_MDM2_domain"/>
</dbReference>
<dbReference type="PROSITE" id="PS50829">
    <property type="entry name" value="GYF"/>
    <property type="match status" value="1"/>
</dbReference>
<dbReference type="CDD" id="cd10567">
    <property type="entry name" value="SWIB-MDM2_like"/>
    <property type="match status" value="1"/>
</dbReference>
<proteinExistence type="predicted"/>
<evidence type="ECO:0000256" key="4">
    <source>
        <dbReference type="ARBA" id="ARBA00023125"/>
    </source>
</evidence>
<dbReference type="SUPFAM" id="SSF159042">
    <property type="entry name" value="Plus3-like"/>
    <property type="match status" value="1"/>
</dbReference>
<dbReference type="InterPro" id="IPR035445">
    <property type="entry name" value="GYF-like_dom_sf"/>
</dbReference>
<dbReference type="Gene3D" id="3.90.70.200">
    <property type="entry name" value="Plus-3 domain"/>
    <property type="match status" value="1"/>
</dbReference>
<keyword evidence="4" id="KW-0238">DNA-binding</keyword>
<dbReference type="Pfam" id="PF03126">
    <property type="entry name" value="Plus-3"/>
    <property type="match status" value="1"/>
</dbReference>
<feature type="region of interest" description="Disordered" evidence="6">
    <location>
        <begin position="579"/>
        <end position="631"/>
    </location>
</feature>
<name>A0A7J6VZ74_THATH</name>
<feature type="compositionally biased region" description="Polar residues" evidence="6">
    <location>
        <begin position="684"/>
        <end position="694"/>
    </location>
</feature>
<dbReference type="InterPro" id="IPR019835">
    <property type="entry name" value="SWIB_domain"/>
</dbReference>
<feature type="region of interest" description="Disordered" evidence="6">
    <location>
        <begin position="1221"/>
        <end position="1244"/>
    </location>
</feature>
<gene>
    <name evidence="11" type="ORF">FRX31_020000</name>
</gene>
<feature type="region of interest" description="Disordered" evidence="6">
    <location>
        <begin position="1008"/>
        <end position="1031"/>
    </location>
</feature>
<evidence type="ECO:0000259" key="9">
    <source>
        <dbReference type="PROSITE" id="PS51360"/>
    </source>
</evidence>
<dbReference type="InterPro" id="IPR036885">
    <property type="entry name" value="SWIB_MDM2_dom_sf"/>
</dbReference>
<evidence type="ECO:0000256" key="3">
    <source>
        <dbReference type="ARBA" id="ARBA00022833"/>
    </source>
</evidence>
<evidence type="ECO:0000259" key="7">
    <source>
        <dbReference type="PROSITE" id="PS50103"/>
    </source>
</evidence>
<reference evidence="11 12" key="1">
    <citation type="submission" date="2020-06" db="EMBL/GenBank/DDBJ databases">
        <title>Transcriptomic and genomic resources for Thalictrum thalictroides and T. hernandezii: Facilitating candidate gene discovery in an emerging model plant lineage.</title>
        <authorList>
            <person name="Arias T."/>
            <person name="Riano-Pachon D.M."/>
            <person name="Di Stilio V.S."/>
        </authorList>
    </citation>
    <scope>NUCLEOTIDE SEQUENCE [LARGE SCALE GENOMIC DNA]</scope>
    <source>
        <strain evidence="12">cv. WT478/WT964</strain>
        <tissue evidence="11">Leaves</tissue>
    </source>
</reference>
<feature type="compositionally biased region" description="Low complexity" evidence="6">
    <location>
        <begin position="695"/>
        <end position="706"/>
    </location>
</feature>
<dbReference type="SMART" id="SM00719">
    <property type="entry name" value="Plus3"/>
    <property type="match status" value="1"/>
</dbReference>
<dbReference type="InterPro" id="IPR036128">
    <property type="entry name" value="Plus3-like_sf"/>
</dbReference>
<feature type="region of interest" description="Disordered" evidence="6">
    <location>
        <begin position="1046"/>
        <end position="1084"/>
    </location>
</feature>
<dbReference type="InterPro" id="IPR000571">
    <property type="entry name" value="Znf_CCCH"/>
</dbReference>
<dbReference type="SUPFAM" id="SSF55277">
    <property type="entry name" value="GYF domain"/>
    <property type="match status" value="1"/>
</dbReference>
<dbReference type="Pfam" id="PF02201">
    <property type="entry name" value="SWIB"/>
    <property type="match status" value="1"/>
</dbReference>
<dbReference type="InterPro" id="IPR019786">
    <property type="entry name" value="Zinc_finger_PHD-type_CS"/>
</dbReference>
<sequence length="1402" mass="156391">MSSIKRSSKKRKRGRLECSRSKTLINKEEEEDVCFRCYDGGDLVICDHKSCPKAYHLGCIGWEISDPEKHSFICSWHSCSGCEKTAHFMCYSCTYSLCEQCIKESELICVRGERGFCKNCLKMVVLTEKLHGNEEMDQVDFDDNKSREYFFRGYWIDLKEKLSFTFDELTQAIGLLKGTVASVCREEPVHRLDCAREERVGNIDGMSTLCDTNWASKELMDFVAHTNNGDTSVLSLLDVKALLLRYIKQNNLRDLHQKTLILCDSRLENLFGKACIGHFEMLRHLGLHLRKKDSRAAVSEAMLFDTKLSQIEARGNCEPIRKAIGDEMGNLQKISPETIDNAHASLVVHLKIKGNNESPVKARVDKRLRIHEIGEHRSPQTECHYAAMDTVLATKCNSKSLDKVSKDKRPKLCKKVEERLLQANSDDYAAIDIHNIGLIYLKRNLMEDFLEDIDMFDDKVVGCFVRIRIDSSQNQEMHKLVEVVGTGRAPQLYKTGERTTNVMLEILNISMKETIPIHSVSNQEFSEDECKCLRESIKLGLVSHMTVGQVQKKAMALQEIRVNNLLNSPEERRRRIQEIPEIHADPSMDPGDKSGDDTNLYDKRQGNHMKQKDTGFNSEGKPNSPEKGSLLSNMAWSRGREFSMAALESSKNMTAKCPSPKGDVANGFGEKTVGPSGSHESDSHQTNSFAQSDLNSGNVNDQVVVGSGSSSESVLASLVGEIDKMWNYQDPSGKTQGPFSILELCKWSRTASFPANLRIWKTMGTQEDSILLTEALDKTFSRSPKVTAAIENKRVDKVASGGNFLSGQLILLSTSSPGCSSHMCEPNDCSQIAYDQPTSDPPYLALVEKAVNILNPECKYNHFTLQHSSSPKADPGDYIMTSPKVARETTHPWMDNLHAVSQIDVLDLQTKSGESPTSSKVDAETRPHDISVSMTPLSNQLPLFSTSSPVSSKPMKGLYSCCGSRMSEPCGCSPLPSQSAHELFTKDDKITSSNDQPSPTSVKRLIQDSKNDHSSSQHGLSPKVDPSDCIMTRPAVSPEMTLLSWTNDPEMTQPSSTADLQNDVSDSQTKFGESPHTSSEMAGKTRLHDISAVVGTYCVSEPPQPSLDGALMDIDADSVISPSECAKLGSESIACGVDNHSEKSSLGQASVPLHVGNVNSGWVNQSGNTPIRSSHWENIGDEFSGHRNWGSHWENNGDGFSGHQSWGSHWENNGDGFSGHQSWGYRDSNSSHRSVPQVGNHQDNDTRKVPCRYYLNNRYCSRGAECGYIHDIVPCIYYNKGSCKNGNLCRFYHDEWTQREKEICIDVNKREPCPRFRDEGTMIQNQICKNNLIGICTRKESCRRIHVDETSLQNLVCGDYRRGCCVKGESCDRIHDVGTKEICKNNERGNCTKGENCYYLHL</sequence>
<feature type="zinc finger region" description="C3H1-type" evidence="5">
    <location>
        <begin position="1378"/>
        <end position="1402"/>
    </location>
</feature>
<dbReference type="Pfam" id="PF00642">
    <property type="entry name" value="zf-CCCH"/>
    <property type="match status" value="1"/>
</dbReference>
<keyword evidence="1 5" id="KW-0479">Metal-binding</keyword>
<dbReference type="FunFam" id="3.30.40.10:FF:000303">
    <property type="entry name" value="Zinc finger CCCH domain-containing protein 19"/>
    <property type="match status" value="1"/>
</dbReference>
<keyword evidence="12" id="KW-1185">Reference proteome</keyword>
<dbReference type="InterPro" id="IPR013083">
    <property type="entry name" value="Znf_RING/FYVE/PHD"/>
</dbReference>
<evidence type="ECO:0000256" key="2">
    <source>
        <dbReference type="ARBA" id="ARBA00022771"/>
    </source>
</evidence>
<evidence type="ECO:0000313" key="12">
    <source>
        <dbReference type="Proteomes" id="UP000554482"/>
    </source>
</evidence>
<dbReference type="PANTHER" id="PTHR46695">
    <property type="entry name" value="ZINC FINGER CCCH DOMAIN-CONTAINING PROTEIN 44-RELATED"/>
    <property type="match status" value="1"/>
</dbReference>
<dbReference type="SMART" id="SM00249">
    <property type="entry name" value="PHD"/>
    <property type="match status" value="1"/>
</dbReference>
<feature type="compositionally biased region" description="Polar residues" evidence="6">
    <location>
        <begin position="1227"/>
        <end position="1241"/>
    </location>
</feature>
<dbReference type="SMART" id="SM00356">
    <property type="entry name" value="ZnF_C3H1"/>
    <property type="match status" value="5"/>
</dbReference>
<feature type="zinc finger region" description="C3H1-type" evidence="5">
    <location>
        <begin position="1322"/>
        <end position="1349"/>
    </location>
</feature>
<feature type="zinc finger region" description="C3H1-type" evidence="5">
    <location>
        <begin position="1245"/>
        <end position="1273"/>
    </location>
</feature>
<keyword evidence="3 5" id="KW-0862">Zinc</keyword>
<dbReference type="InterPro" id="IPR001965">
    <property type="entry name" value="Znf_PHD"/>
</dbReference>
<dbReference type="SUPFAM" id="SSF47592">
    <property type="entry name" value="SWIB/MDM2 domain"/>
    <property type="match status" value="1"/>
</dbReference>
<dbReference type="PROSITE" id="PS51925">
    <property type="entry name" value="SWIB_MDM2"/>
    <property type="match status" value="1"/>
</dbReference>
<dbReference type="InterPro" id="IPR011011">
    <property type="entry name" value="Znf_FYVE_PHD"/>
</dbReference>
<dbReference type="SMART" id="SM00151">
    <property type="entry name" value="SWIB"/>
    <property type="match status" value="1"/>
</dbReference>
<dbReference type="PANTHER" id="PTHR46695:SF5">
    <property type="entry name" value="RNA POLYMERASE-ASSOCIATED PROTEIN RTF1 HOMOLOG"/>
    <property type="match status" value="1"/>
</dbReference>
<feature type="domain" description="DM2" evidence="10">
    <location>
        <begin position="208"/>
        <end position="291"/>
    </location>
</feature>
<dbReference type="InterPro" id="IPR003169">
    <property type="entry name" value="GYF"/>
</dbReference>
<feature type="compositionally biased region" description="Polar residues" evidence="6">
    <location>
        <begin position="1046"/>
        <end position="1080"/>
    </location>
</feature>
<dbReference type="CDD" id="cd15568">
    <property type="entry name" value="PHD5_NSD"/>
    <property type="match status" value="1"/>
</dbReference>
<evidence type="ECO:0000256" key="1">
    <source>
        <dbReference type="ARBA" id="ARBA00022723"/>
    </source>
</evidence>
<evidence type="ECO:0000259" key="10">
    <source>
        <dbReference type="PROSITE" id="PS51925"/>
    </source>
</evidence>
<dbReference type="OrthoDB" id="6415790at2759"/>
<dbReference type="Gene3D" id="4.10.1000.10">
    <property type="entry name" value="Zinc finger, CCCH-type"/>
    <property type="match status" value="1"/>
</dbReference>
<dbReference type="GO" id="GO:0008270">
    <property type="term" value="F:zinc ion binding"/>
    <property type="evidence" value="ECO:0007669"/>
    <property type="project" value="UniProtKB-KW"/>
</dbReference>
<comment type="caution">
    <text evidence="11">The sequence shown here is derived from an EMBL/GenBank/DDBJ whole genome shotgun (WGS) entry which is preliminary data.</text>
</comment>
<feature type="zinc finger region" description="C3H1-type" evidence="5">
    <location>
        <begin position="1274"/>
        <end position="1296"/>
    </location>
</feature>
<feature type="domain" description="GYF" evidence="8">
    <location>
        <begin position="723"/>
        <end position="777"/>
    </location>
</feature>
<feature type="compositionally biased region" description="Basic and acidic residues" evidence="6">
    <location>
        <begin position="579"/>
        <end position="613"/>
    </location>
</feature>
<dbReference type="SMART" id="SM00444">
    <property type="entry name" value="GYF"/>
    <property type="match status" value="1"/>
</dbReference>
<feature type="domain" description="C3H1-type" evidence="7">
    <location>
        <begin position="1274"/>
        <end position="1296"/>
    </location>
</feature>